<dbReference type="Proteomes" id="UP000828390">
    <property type="component" value="Unassembled WGS sequence"/>
</dbReference>
<dbReference type="AlphaFoldDB" id="A0A9D4QVL7"/>
<organism evidence="1 2">
    <name type="scientific">Dreissena polymorpha</name>
    <name type="common">Zebra mussel</name>
    <name type="synonym">Mytilus polymorpha</name>
    <dbReference type="NCBI Taxonomy" id="45954"/>
    <lineage>
        <taxon>Eukaryota</taxon>
        <taxon>Metazoa</taxon>
        <taxon>Spiralia</taxon>
        <taxon>Lophotrochozoa</taxon>
        <taxon>Mollusca</taxon>
        <taxon>Bivalvia</taxon>
        <taxon>Autobranchia</taxon>
        <taxon>Heteroconchia</taxon>
        <taxon>Euheterodonta</taxon>
        <taxon>Imparidentia</taxon>
        <taxon>Neoheterodontei</taxon>
        <taxon>Myida</taxon>
        <taxon>Dreissenoidea</taxon>
        <taxon>Dreissenidae</taxon>
        <taxon>Dreissena</taxon>
    </lineage>
</organism>
<dbReference type="EMBL" id="JAIWYP010000003">
    <property type="protein sequence ID" value="KAH3844648.1"/>
    <property type="molecule type" value="Genomic_DNA"/>
</dbReference>
<name>A0A9D4QVL7_DREPO</name>
<gene>
    <name evidence="1" type="ORF">DPMN_086907</name>
</gene>
<comment type="caution">
    <text evidence="1">The sequence shown here is derived from an EMBL/GenBank/DDBJ whole genome shotgun (WGS) entry which is preliminary data.</text>
</comment>
<protein>
    <submittedName>
        <fullName evidence="1">Uncharacterized protein</fullName>
    </submittedName>
</protein>
<reference evidence="1" key="2">
    <citation type="submission" date="2020-11" db="EMBL/GenBank/DDBJ databases">
        <authorList>
            <person name="McCartney M.A."/>
            <person name="Auch B."/>
            <person name="Kono T."/>
            <person name="Mallez S."/>
            <person name="Becker A."/>
            <person name="Gohl D.M."/>
            <person name="Silverstein K.A.T."/>
            <person name="Koren S."/>
            <person name="Bechman K.B."/>
            <person name="Herman A."/>
            <person name="Abrahante J.E."/>
            <person name="Garbe J."/>
        </authorList>
    </citation>
    <scope>NUCLEOTIDE SEQUENCE</scope>
    <source>
        <strain evidence="1">Duluth1</strain>
        <tissue evidence="1">Whole animal</tissue>
    </source>
</reference>
<reference evidence="1" key="1">
    <citation type="journal article" date="2019" name="bioRxiv">
        <title>The Genome of the Zebra Mussel, Dreissena polymorpha: A Resource for Invasive Species Research.</title>
        <authorList>
            <person name="McCartney M.A."/>
            <person name="Auch B."/>
            <person name="Kono T."/>
            <person name="Mallez S."/>
            <person name="Zhang Y."/>
            <person name="Obille A."/>
            <person name="Becker A."/>
            <person name="Abrahante J.E."/>
            <person name="Garbe J."/>
            <person name="Badalamenti J.P."/>
            <person name="Herman A."/>
            <person name="Mangelson H."/>
            <person name="Liachko I."/>
            <person name="Sullivan S."/>
            <person name="Sone E.D."/>
            <person name="Koren S."/>
            <person name="Silverstein K.A.T."/>
            <person name="Beckman K.B."/>
            <person name="Gohl D.M."/>
        </authorList>
    </citation>
    <scope>NUCLEOTIDE SEQUENCE</scope>
    <source>
        <strain evidence="1">Duluth1</strain>
        <tissue evidence="1">Whole animal</tissue>
    </source>
</reference>
<evidence type="ECO:0000313" key="2">
    <source>
        <dbReference type="Proteomes" id="UP000828390"/>
    </source>
</evidence>
<keyword evidence="2" id="KW-1185">Reference proteome</keyword>
<evidence type="ECO:0000313" key="1">
    <source>
        <dbReference type="EMBL" id="KAH3844648.1"/>
    </source>
</evidence>
<sequence length="110" mass="11928">MHVLHSGETKLNAYAALWGNQAQCMDCTLGKPSSMHVLHSGDTKLDAWTALWGNQAQCMDCTLGKPSSMHVLHSGDTKLDALIIAVQEENEMGQIMDSNSTKNKLGTCSH</sequence>
<accession>A0A9D4QVL7</accession>
<proteinExistence type="predicted"/>